<gene>
    <name evidence="6" type="ORF">UFOPK2786_00557</name>
</gene>
<dbReference type="AlphaFoldDB" id="A0A6J6SQX1"/>
<keyword evidence="2" id="KW-0238">DNA-binding</keyword>
<evidence type="ECO:0000256" key="3">
    <source>
        <dbReference type="ARBA" id="ARBA00023163"/>
    </source>
</evidence>
<keyword evidence="1" id="KW-0805">Transcription regulation</keyword>
<dbReference type="EMBL" id="CAEZYW010000063">
    <property type="protein sequence ID" value="CAB4737174.1"/>
    <property type="molecule type" value="Genomic_DNA"/>
</dbReference>
<evidence type="ECO:0000259" key="5">
    <source>
        <dbReference type="PROSITE" id="PS50943"/>
    </source>
</evidence>
<dbReference type="PROSITE" id="PS50932">
    <property type="entry name" value="HTH_LACI_2"/>
    <property type="match status" value="1"/>
</dbReference>
<dbReference type="PANTHER" id="PTHR30146">
    <property type="entry name" value="LACI-RELATED TRANSCRIPTIONAL REPRESSOR"/>
    <property type="match status" value="1"/>
</dbReference>
<name>A0A6J6SQX1_9ZZZZ</name>
<dbReference type="InterPro" id="IPR001387">
    <property type="entry name" value="Cro/C1-type_HTH"/>
</dbReference>
<organism evidence="6">
    <name type="scientific">freshwater metagenome</name>
    <dbReference type="NCBI Taxonomy" id="449393"/>
    <lineage>
        <taxon>unclassified sequences</taxon>
        <taxon>metagenomes</taxon>
        <taxon>ecological metagenomes</taxon>
    </lineage>
</organism>
<dbReference type="SMART" id="SM00354">
    <property type="entry name" value="HTH_LACI"/>
    <property type="match status" value="1"/>
</dbReference>
<dbReference type="GO" id="GO:0003700">
    <property type="term" value="F:DNA-binding transcription factor activity"/>
    <property type="evidence" value="ECO:0007669"/>
    <property type="project" value="TreeGrafter"/>
</dbReference>
<dbReference type="PROSITE" id="PS50943">
    <property type="entry name" value="HTH_CROC1"/>
    <property type="match status" value="1"/>
</dbReference>
<dbReference type="CDD" id="cd06267">
    <property type="entry name" value="PBP1_LacI_sugar_binding-like"/>
    <property type="match status" value="1"/>
</dbReference>
<sequence length="335" mass="35894">MQDVASLAGVSLQTVSNFVNGRHDQMSEETLAKVSRALDKLQYRPNVAAASLRSQRARTIAFLVLDEHVAFLADPLTDLLIAGAGDVARDHGYGVLVQGARPDQLDAELLSPLFEGRADGAIIQLSGPRSLRRKTIDMASSAGLSIVIIDETGLSPDVMGVRAQQETGARQLAEFLIEAGHVRIGFIGAAVPWAVVEQRLAGFRTAMRRAGLPVDPGLILLEATYQARDGEVLTTRLLESKKPPTAIMCATDLLAAGAMRAARNLGLDVPRDVAVTGFNDFEFSEYLQPPLTTVRVPASEMGRTATSMLISAIEDRTPPQLTAVFPTELVLRGST</sequence>
<dbReference type="Gene3D" id="3.40.50.2300">
    <property type="match status" value="2"/>
</dbReference>
<dbReference type="Pfam" id="PF13377">
    <property type="entry name" value="Peripla_BP_3"/>
    <property type="match status" value="1"/>
</dbReference>
<evidence type="ECO:0000313" key="6">
    <source>
        <dbReference type="EMBL" id="CAB4737174.1"/>
    </source>
</evidence>
<keyword evidence="3" id="KW-0804">Transcription</keyword>
<feature type="domain" description="HTH cro/C1-type" evidence="5">
    <location>
        <begin position="1"/>
        <end position="44"/>
    </location>
</feature>
<protein>
    <submittedName>
        <fullName evidence="6">Unannotated protein</fullName>
    </submittedName>
</protein>
<dbReference type="InterPro" id="IPR028082">
    <property type="entry name" value="Peripla_BP_I"/>
</dbReference>
<evidence type="ECO:0000256" key="1">
    <source>
        <dbReference type="ARBA" id="ARBA00023015"/>
    </source>
</evidence>
<accession>A0A6J6SQX1</accession>
<dbReference type="CDD" id="cd01392">
    <property type="entry name" value="HTH_LacI"/>
    <property type="match status" value="1"/>
</dbReference>
<dbReference type="SUPFAM" id="SSF47413">
    <property type="entry name" value="lambda repressor-like DNA-binding domains"/>
    <property type="match status" value="1"/>
</dbReference>
<reference evidence="6" key="1">
    <citation type="submission" date="2020-05" db="EMBL/GenBank/DDBJ databases">
        <authorList>
            <person name="Chiriac C."/>
            <person name="Salcher M."/>
            <person name="Ghai R."/>
            <person name="Kavagutti S V."/>
        </authorList>
    </citation>
    <scope>NUCLEOTIDE SEQUENCE</scope>
</reference>
<evidence type="ECO:0000256" key="2">
    <source>
        <dbReference type="ARBA" id="ARBA00023125"/>
    </source>
</evidence>
<dbReference type="InterPro" id="IPR010982">
    <property type="entry name" value="Lambda_DNA-bd_dom_sf"/>
</dbReference>
<dbReference type="PANTHER" id="PTHR30146:SF109">
    <property type="entry name" value="HTH-TYPE TRANSCRIPTIONAL REGULATOR GALS"/>
    <property type="match status" value="1"/>
</dbReference>
<dbReference type="SUPFAM" id="SSF53822">
    <property type="entry name" value="Periplasmic binding protein-like I"/>
    <property type="match status" value="1"/>
</dbReference>
<dbReference type="Pfam" id="PF00356">
    <property type="entry name" value="LacI"/>
    <property type="match status" value="1"/>
</dbReference>
<dbReference type="Gene3D" id="1.10.260.40">
    <property type="entry name" value="lambda repressor-like DNA-binding domains"/>
    <property type="match status" value="1"/>
</dbReference>
<feature type="domain" description="HTH lacI-type" evidence="4">
    <location>
        <begin position="1"/>
        <end position="54"/>
    </location>
</feature>
<dbReference type="GO" id="GO:0000976">
    <property type="term" value="F:transcription cis-regulatory region binding"/>
    <property type="evidence" value="ECO:0007669"/>
    <property type="project" value="TreeGrafter"/>
</dbReference>
<proteinExistence type="predicted"/>
<dbReference type="InterPro" id="IPR046335">
    <property type="entry name" value="LacI/GalR-like_sensor"/>
</dbReference>
<evidence type="ECO:0000259" key="4">
    <source>
        <dbReference type="PROSITE" id="PS50932"/>
    </source>
</evidence>
<dbReference type="InterPro" id="IPR000843">
    <property type="entry name" value="HTH_LacI"/>
</dbReference>